<keyword evidence="1" id="KW-0507">mRNA processing</keyword>
<keyword evidence="4" id="KW-0508">mRNA splicing</keyword>
<dbReference type="InterPro" id="IPR035920">
    <property type="entry name" value="YhbY-like_sf"/>
</dbReference>
<proteinExistence type="predicted"/>
<keyword evidence="8" id="KW-1185">Reference proteome</keyword>
<sequence>MRPIGDFPHGVDAGFLGVGFVFFWCHVQLVIGALASRAPFNKKGIKEKASTINQNEEEQARLRASESIVSNINATKGPLIAEARGVFDETAQNMHLSWKHEELVKIFVKGKNFSQLKETSNEDLYSPLEGSYSSYDDVEDAEEEAYLQTYNGYNEDED</sequence>
<dbReference type="PANTHER" id="PTHR31846">
    <property type="entry name" value="CRS1 / YHBY (CRM) DOMAIN-CONTAINING PROTEIN"/>
    <property type="match status" value="1"/>
</dbReference>
<dbReference type="SUPFAM" id="SSF75471">
    <property type="entry name" value="YhbY-like"/>
    <property type="match status" value="1"/>
</dbReference>
<keyword evidence="6" id="KW-0812">Transmembrane</keyword>
<dbReference type="PANTHER" id="PTHR31846:SF7">
    <property type="entry name" value="CRS1 _ YHBY (CRM) DOMAIN-CONTAINING PROTEIN"/>
    <property type="match status" value="1"/>
</dbReference>
<evidence type="ECO:0000256" key="1">
    <source>
        <dbReference type="ARBA" id="ARBA00022664"/>
    </source>
</evidence>
<dbReference type="Gene3D" id="3.30.110.60">
    <property type="entry name" value="YhbY-like"/>
    <property type="match status" value="1"/>
</dbReference>
<accession>A0AAV9CLC4</accession>
<organism evidence="7 8">
    <name type="scientific">Acorus calamus</name>
    <name type="common">Sweet flag</name>
    <dbReference type="NCBI Taxonomy" id="4465"/>
    <lineage>
        <taxon>Eukaryota</taxon>
        <taxon>Viridiplantae</taxon>
        <taxon>Streptophyta</taxon>
        <taxon>Embryophyta</taxon>
        <taxon>Tracheophyta</taxon>
        <taxon>Spermatophyta</taxon>
        <taxon>Magnoliopsida</taxon>
        <taxon>Liliopsida</taxon>
        <taxon>Acoraceae</taxon>
        <taxon>Acorus</taxon>
    </lineage>
</organism>
<keyword evidence="6" id="KW-1133">Transmembrane helix</keyword>
<dbReference type="GO" id="GO:0000375">
    <property type="term" value="P:RNA splicing, via transesterification reactions"/>
    <property type="evidence" value="ECO:0007669"/>
    <property type="project" value="InterPro"/>
</dbReference>
<keyword evidence="6" id="KW-0472">Membrane</keyword>
<reference evidence="7" key="2">
    <citation type="submission" date="2023-06" db="EMBL/GenBank/DDBJ databases">
        <authorList>
            <person name="Ma L."/>
            <person name="Liu K.-W."/>
            <person name="Li Z."/>
            <person name="Hsiao Y.-Y."/>
            <person name="Qi Y."/>
            <person name="Fu T."/>
            <person name="Tang G."/>
            <person name="Zhang D."/>
            <person name="Sun W.-H."/>
            <person name="Liu D.-K."/>
            <person name="Li Y."/>
            <person name="Chen G.-Z."/>
            <person name="Liu X.-D."/>
            <person name="Liao X.-Y."/>
            <person name="Jiang Y.-T."/>
            <person name="Yu X."/>
            <person name="Hao Y."/>
            <person name="Huang J."/>
            <person name="Zhao X.-W."/>
            <person name="Ke S."/>
            <person name="Chen Y.-Y."/>
            <person name="Wu W.-L."/>
            <person name="Hsu J.-L."/>
            <person name="Lin Y.-F."/>
            <person name="Huang M.-D."/>
            <person name="Li C.-Y."/>
            <person name="Huang L."/>
            <person name="Wang Z.-W."/>
            <person name="Zhao X."/>
            <person name="Zhong W.-Y."/>
            <person name="Peng D.-H."/>
            <person name="Ahmad S."/>
            <person name="Lan S."/>
            <person name="Zhang J.-S."/>
            <person name="Tsai W.-C."/>
            <person name="Van De Peer Y."/>
            <person name="Liu Z.-J."/>
        </authorList>
    </citation>
    <scope>NUCLEOTIDE SEQUENCE</scope>
    <source>
        <strain evidence="7">CP</strain>
        <tissue evidence="7">Leaves</tissue>
    </source>
</reference>
<dbReference type="GO" id="GO:1990904">
    <property type="term" value="C:ribonucleoprotein complex"/>
    <property type="evidence" value="ECO:0007669"/>
    <property type="project" value="UniProtKB-KW"/>
</dbReference>
<evidence type="ECO:0000256" key="2">
    <source>
        <dbReference type="ARBA" id="ARBA00022737"/>
    </source>
</evidence>
<gene>
    <name evidence="7" type="ORF">QJS10_CPB18g00728</name>
</gene>
<dbReference type="GO" id="GO:0006397">
    <property type="term" value="P:mRNA processing"/>
    <property type="evidence" value="ECO:0007669"/>
    <property type="project" value="UniProtKB-KW"/>
</dbReference>
<dbReference type="InterPro" id="IPR045278">
    <property type="entry name" value="CRS1/CFM2/CFM3"/>
</dbReference>
<evidence type="ECO:0000313" key="8">
    <source>
        <dbReference type="Proteomes" id="UP001180020"/>
    </source>
</evidence>
<evidence type="ECO:0000256" key="5">
    <source>
        <dbReference type="ARBA" id="ARBA00023274"/>
    </source>
</evidence>
<keyword evidence="3" id="KW-0809">Transit peptide</keyword>
<keyword evidence="5" id="KW-0687">Ribonucleoprotein</keyword>
<dbReference type="Proteomes" id="UP001180020">
    <property type="component" value="Unassembled WGS sequence"/>
</dbReference>
<evidence type="ECO:0000256" key="4">
    <source>
        <dbReference type="ARBA" id="ARBA00023187"/>
    </source>
</evidence>
<evidence type="ECO:0000256" key="3">
    <source>
        <dbReference type="ARBA" id="ARBA00022946"/>
    </source>
</evidence>
<comment type="caution">
    <text evidence="7">The sequence shown here is derived from an EMBL/GenBank/DDBJ whole genome shotgun (WGS) entry which is preliminary data.</text>
</comment>
<dbReference type="GO" id="GO:0003729">
    <property type="term" value="F:mRNA binding"/>
    <property type="evidence" value="ECO:0007669"/>
    <property type="project" value="InterPro"/>
</dbReference>
<evidence type="ECO:0000256" key="6">
    <source>
        <dbReference type="SAM" id="Phobius"/>
    </source>
</evidence>
<dbReference type="EMBL" id="JAUJYO010000018">
    <property type="protein sequence ID" value="KAK1289502.1"/>
    <property type="molecule type" value="Genomic_DNA"/>
</dbReference>
<feature type="transmembrane region" description="Helical" evidence="6">
    <location>
        <begin position="15"/>
        <end position="36"/>
    </location>
</feature>
<reference evidence="7" key="1">
    <citation type="journal article" date="2023" name="Nat. Commun.">
        <title>Diploid and tetraploid genomes of Acorus and the evolution of monocots.</title>
        <authorList>
            <person name="Ma L."/>
            <person name="Liu K.W."/>
            <person name="Li Z."/>
            <person name="Hsiao Y.Y."/>
            <person name="Qi Y."/>
            <person name="Fu T."/>
            <person name="Tang G.D."/>
            <person name="Zhang D."/>
            <person name="Sun W.H."/>
            <person name="Liu D.K."/>
            <person name="Li Y."/>
            <person name="Chen G.Z."/>
            <person name="Liu X.D."/>
            <person name="Liao X.Y."/>
            <person name="Jiang Y.T."/>
            <person name="Yu X."/>
            <person name="Hao Y."/>
            <person name="Huang J."/>
            <person name="Zhao X.W."/>
            <person name="Ke S."/>
            <person name="Chen Y.Y."/>
            <person name="Wu W.L."/>
            <person name="Hsu J.L."/>
            <person name="Lin Y.F."/>
            <person name="Huang M.D."/>
            <person name="Li C.Y."/>
            <person name="Huang L."/>
            <person name="Wang Z.W."/>
            <person name="Zhao X."/>
            <person name="Zhong W.Y."/>
            <person name="Peng D.H."/>
            <person name="Ahmad S."/>
            <person name="Lan S."/>
            <person name="Zhang J.S."/>
            <person name="Tsai W.C."/>
            <person name="Van de Peer Y."/>
            <person name="Liu Z.J."/>
        </authorList>
    </citation>
    <scope>NUCLEOTIDE SEQUENCE</scope>
    <source>
        <strain evidence="7">CP</strain>
    </source>
</reference>
<evidence type="ECO:0000313" key="7">
    <source>
        <dbReference type="EMBL" id="KAK1289502.1"/>
    </source>
</evidence>
<dbReference type="AlphaFoldDB" id="A0AAV9CLC4"/>
<name>A0AAV9CLC4_ACOCL</name>
<protein>
    <submittedName>
        <fullName evidence="7">Uncharacterized protein</fullName>
    </submittedName>
</protein>
<keyword evidence="2" id="KW-0677">Repeat</keyword>